<dbReference type="PANTHER" id="PTHR19980">
    <property type="entry name" value="RNA CLEAVAGE STIMULATION FACTOR"/>
    <property type="match status" value="1"/>
</dbReference>
<dbReference type="SUPFAM" id="SSF48452">
    <property type="entry name" value="TPR-like"/>
    <property type="match status" value="2"/>
</dbReference>
<feature type="compositionally biased region" description="Polar residues" evidence="5">
    <location>
        <begin position="46"/>
        <end position="62"/>
    </location>
</feature>
<evidence type="ECO:0000256" key="3">
    <source>
        <dbReference type="ARBA" id="ARBA00023242"/>
    </source>
</evidence>
<evidence type="ECO:0000313" key="8">
    <source>
        <dbReference type="Proteomes" id="UP000799440"/>
    </source>
</evidence>
<feature type="compositionally biased region" description="Polar residues" evidence="5">
    <location>
        <begin position="112"/>
        <end position="147"/>
    </location>
</feature>
<feature type="compositionally biased region" description="Acidic residues" evidence="5">
    <location>
        <begin position="619"/>
        <end position="629"/>
    </location>
</feature>
<dbReference type="GO" id="GO:0180010">
    <property type="term" value="P:co-transcriptional mRNA 3'-end processing, cleavage and polyadenylation pathway"/>
    <property type="evidence" value="ECO:0007669"/>
    <property type="project" value="UniProtKB-UniRule"/>
</dbReference>
<dbReference type="GO" id="GO:0003729">
    <property type="term" value="F:mRNA binding"/>
    <property type="evidence" value="ECO:0007669"/>
    <property type="project" value="TreeGrafter"/>
</dbReference>
<evidence type="ECO:0000256" key="1">
    <source>
        <dbReference type="ARBA" id="ARBA00002863"/>
    </source>
</evidence>
<dbReference type="Proteomes" id="UP000799440">
    <property type="component" value="Unassembled WGS sequence"/>
</dbReference>
<evidence type="ECO:0000256" key="2">
    <source>
        <dbReference type="ARBA" id="ARBA00022737"/>
    </source>
</evidence>
<evidence type="ECO:0000313" key="7">
    <source>
        <dbReference type="EMBL" id="KAF2747568.1"/>
    </source>
</evidence>
<organism evidence="7 8">
    <name type="scientific">Sporormia fimetaria CBS 119925</name>
    <dbReference type="NCBI Taxonomy" id="1340428"/>
    <lineage>
        <taxon>Eukaryota</taxon>
        <taxon>Fungi</taxon>
        <taxon>Dikarya</taxon>
        <taxon>Ascomycota</taxon>
        <taxon>Pezizomycotina</taxon>
        <taxon>Dothideomycetes</taxon>
        <taxon>Pleosporomycetidae</taxon>
        <taxon>Pleosporales</taxon>
        <taxon>Sporormiaceae</taxon>
        <taxon>Sporormia</taxon>
    </lineage>
</organism>
<feature type="domain" description="Suppressor of forked" evidence="6">
    <location>
        <begin position="216"/>
        <end position="832"/>
    </location>
</feature>
<sequence length="1024" mass="114500">MDSELAFLEAQKESDPAGDYTPAAPVEDDDAEYDPEALIPQPAESMPSSRSASMAQSATGTPAPTEAGQLKPQPAPAATTSKQPRKLGGFVVESEDEDEAPESKPEAGAAMLSTNGMSGSPQRSLTHSPNNTLPPSNTTVHNAQDMGQSGVSHFTSVAVNDTPSVQPPAAAGQGSLLPSATNTSGPGQLSTASARSSTVPATPIPTAAPSTRLPQDRVGILEDRIAEDPRGDIEAWLTLVDELRKRHKIDEVRSLYDRFFKVFPTAAEQWNDFVNMELGLDELNRVERLFERSITTNPNVNLWSTYINYIRRIHNMNEDAEKARPVITQVYEFVLENIGIDVASGRIWLDYIEFLKSGLPGVLGGTNWQDMQKMDTLRKVYQRAIAVPTNATMEIWREYDRFELHLNKATGRKHLQEQSPFYMTARSANNVLENITKGISRSTLPKLPPVQGFEGYEEYMTQVKLWKHWLQWEKDDPLMIKEDRRQLYNQRVIYLYKQALMPLRFWPELWYEAAEWCFQNELEKEGNEFLAQGIEANPESCLLAFKQAHQIELRGDFDDGDAGAVRKGEAVRAPFTRLLDELYELTNKLKKREELAITRTRDAFANQSAEDTARGDGPQNDDEDQDEEAEKQKRQKEKDEALQNQIKGISAGFNAQILTLKKLISHAWIALMRSMRRIQGKGSPGGSPPGFRGIFAESRKRGKLLSDVYVVSALIEHHCYQDPAATKIFDRGMKLFPDDEQFALEYIKHLIKLNDVTNARAVFETVVNRLTQKPEAIPRTKPLFSFFHDYESQYGDINQIVKLEKRMNDLFPEDPQLARFAKRFSTPTFDPTVVRPIISLKAQMKPILLNVAPAVVPSVEEPVAPQPPMPVTRPSPTYSPRMPPASIPVTHSPKRPFEDMDNELAQPRKIIRGESPLKGAAGRRLDAARRNLARASENMAHMPAAPLPPPLPRELTFLLSIIPGAKHYDLVHFNPQKLVAVFQGLQLPPSMPPQNSTPVPPVQQHPGNPWGPPPTGGMGGYYGR</sequence>
<accession>A0A6A6VAD2</accession>
<keyword evidence="4" id="KW-0507">mRNA processing</keyword>
<dbReference type="InterPro" id="IPR011990">
    <property type="entry name" value="TPR-like_helical_dom_sf"/>
</dbReference>
<feature type="compositionally biased region" description="Acidic residues" evidence="5">
    <location>
        <begin position="26"/>
        <end position="35"/>
    </location>
</feature>
<feature type="compositionally biased region" description="Polar residues" evidence="5">
    <location>
        <begin position="176"/>
        <end position="195"/>
    </location>
</feature>
<dbReference type="Gene3D" id="1.25.40.1040">
    <property type="match status" value="2"/>
</dbReference>
<dbReference type="Pfam" id="PF05843">
    <property type="entry name" value="Suf"/>
    <property type="match status" value="1"/>
</dbReference>
<keyword evidence="8" id="KW-1185">Reference proteome</keyword>
<dbReference type="InterPro" id="IPR008847">
    <property type="entry name" value="Suf"/>
</dbReference>
<dbReference type="InterPro" id="IPR045243">
    <property type="entry name" value="Rna14-like"/>
</dbReference>
<comment type="subcellular location">
    <subcellularLocation>
        <location evidence="4">Nucleus</location>
    </subcellularLocation>
    <subcellularLocation>
        <location evidence="4">Cytoplasm</location>
    </subcellularLocation>
    <text evidence="4">Nucleus and/or cytoplasm.</text>
</comment>
<proteinExistence type="predicted"/>
<dbReference type="AlphaFoldDB" id="A0A6A6VAD2"/>
<dbReference type="EMBL" id="MU006572">
    <property type="protein sequence ID" value="KAF2747568.1"/>
    <property type="molecule type" value="Genomic_DNA"/>
</dbReference>
<feature type="compositionally biased region" description="Low complexity" evidence="5">
    <location>
        <begin position="196"/>
        <end position="211"/>
    </location>
</feature>
<reference evidence="7" key="1">
    <citation type="journal article" date="2020" name="Stud. Mycol.">
        <title>101 Dothideomycetes genomes: a test case for predicting lifestyles and emergence of pathogens.</title>
        <authorList>
            <person name="Haridas S."/>
            <person name="Albert R."/>
            <person name="Binder M."/>
            <person name="Bloem J."/>
            <person name="Labutti K."/>
            <person name="Salamov A."/>
            <person name="Andreopoulos B."/>
            <person name="Baker S."/>
            <person name="Barry K."/>
            <person name="Bills G."/>
            <person name="Bluhm B."/>
            <person name="Cannon C."/>
            <person name="Castanera R."/>
            <person name="Culley D."/>
            <person name="Daum C."/>
            <person name="Ezra D."/>
            <person name="Gonzalez J."/>
            <person name="Henrissat B."/>
            <person name="Kuo A."/>
            <person name="Liang C."/>
            <person name="Lipzen A."/>
            <person name="Lutzoni F."/>
            <person name="Magnuson J."/>
            <person name="Mondo S."/>
            <person name="Nolan M."/>
            <person name="Ohm R."/>
            <person name="Pangilinan J."/>
            <person name="Park H.-J."/>
            <person name="Ramirez L."/>
            <person name="Alfaro M."/>
            <person name="Sun H."/>
            <person name="Tritt A."/>
            <person name="Yoshinaga Y."/>
            <person name="Zwiers L.-H."/>
            <person name="Turgeon B."/>
            <person name="Goodwin S."/>
            <person name="Spatafora J."/>
            <person name="Crous P."/>
            <person name="Grigoriev I."/>
        </authorList>
    </citation>
    <scope>NUCLEOTIDE SEQUENCE</scope>
    <source>
        <strain evidence="7">CBS 119925</strain>
    </source>
</reference>
<dbReference type="GO" id="GO:0005634">
    <property type="term" value="C:nucleus"/>
    <property type="evidence" value="ECO:0007669"/>
    <property type="project" value="UniProtKB-SubCell"/>
</dbReference>
<feature type="region of interest" description="Disordered" evidence="5">
    <location>
        <begin position="600"/>
        <end position="641"/>
    </location>
</feature>
<dbReference type="InterPro" id="IPR003107">
    <property type="entry name" value="HAT"/>
</dbReference>
<feature type="compositionally biased region" description="Basic and acidic residues" evidence="5">
    <location>
        <begin position="630"/>
        <end position="641"/>
    </location>
</feature>
<feature type="compositionally biased region" description="Pro residues" evidence="5">
    <location>
        <begin position="998"/>
        <end position="1015"/>
    </location>
</feature>
<keyword evidence="4" id="KW-0963">Cytoplasm</keyword>
<name>A0A6A6VAD2_9PLEO</name>
<evidence type="ECO:0000259" key="6">
    <source>
        <dbReference type="Pfam" id="PF05843"/>
    </source>
</evidence>
<feature type="region of interest" description="Disordered" evidence="5">
    <location>
        <begin position="1"/>
        <end position="147"/>
    </location>
</feature>
<dbReference type="PANTHER" id="PTHR19980:SF0">
    <property type="entry name" value="CLEAVAGE STIMULATION FACTOR SUBUNIT 3"/>
    <property type="match status" value="1"/>
</dbReference>
<dbReference type="SMART" id="SM00386">
    <property type="entry name" value="HAT"/>
    <property type="match status" value="5"/>
</dbReference>
<protein>
    <recommendedName>
        <fullName evidence="4">mRNA 3'-end-processing protein RNA14</fullName>
    </recommendedName>
</protein>
<keyword evidence="2" id="KW-0677">Repeat</keyword>
<comment type="function">
    <text evidence="1 4">Component of the cleavage factor IA (CFIA) complex, which is involved in the endonucleolytic cleavage during polyadenylation-dependent pre-mRNA 3'-end formation.</text>
</comment>
<feature type="region of interest" description="Disordered" evidence="5">
    <location>
        <begin position="990"/>
        <end position="1024"/>
    </location>
</feature>
<keyword evidence="3 4" id="KW-0539">Nucleus</keyword>
<dbReference type="GO" id="GO:0005737">
    <property type="term" value="C:cytoplasm"/>
    <property type="evidence" value="ECO:0007669"/>
    <property type="project" value="UniProtKB-SubCell"/>
</dbReference>
<evidence type="ECO:0000256" key="5">
    <source>
        <dbReference type="SAM" id="MobiDB-lite"/>
    </source>
</evidence>
<gene>
    <name evidence="7" type="ORF">M011DRAFT_477194</name>
</gene>
<feature type="region of interest" description="Disordered" evidence="5">
    <location>
        <begin position="159"/>
        <end position="213"/>
    </location>
</feature>
<evidence type="ECO:0000256" key="4">
    <source>
        <dbReference type="RuleBase" id="RU369035"/>
    </source>
</evidence>
<dbReference type="OrthoDB" id="26282at2759"/>